<organism evidence="1 2">
    <name type="scientific">Coemansia aciculifera</name>
    <dbReference type="NCBI Taxonomy" id="417176"/>
    <lineage>
        <taxon>Eukaryota</taxon>
        <taxon>Fungi</taxon>
        <taxon>Fungi incertae sedis</taxon>
        <taxon>Zoopagomycota</taxon>
        <taxon>Kickxellomycotina</taxon>
        <taxon>Kickxellomycetes</taxon>
        <taxon>Kickxellales</taxon>
        <taxon>Kickxellaceae</taxon>
        <taxon>Coemansia</taxon>
    </lineage>
</organism>
<sequence>MPNYQVVRCASDDCAKFQSQQEKKTNKWACVVCGLKQSVRRVYFQSTAPKECRSVVMELNMNRGQAESENLNRACQVEQLRQSLDNSHYASPDASQYLREGEKNDKTESKWATYTDNAEDADADDKPEDDDNISDLDTFNRVVVGRAEQNKTKKTVSTAKPAQRKPVNPRVSSRNVGAAVAATRPPPQQPQPASVRHMPYKRPESHADLQSNEKSSIFQAVTSVAQKERTRSTSAATTTPNRSSEPTQPVRASNPRSEPAGSVKTPEMGECASTSKWSQFGSNDSDADSADDS</sequence>
<accession>A0ACC1LZE4</accession>
<evidence type="ECO:0000313" key="1">
    <source>
        <dbReference type="EMBL" id="KAJ2890447.1"/>
    </source>
</evidence>
<gene>
    <name evidence="1" type="ORF">IWW38_004123</name>
</gene>
<proteinExistence type="predicted"/>
<dbReference type="EMBL" id="JANBVB010001351">
    <property type="protein sequence ID" value="KAJ2890447.1"/>
    <property type="molecule type" value="Genomic_DNA"/>
</dbReference>
<protein>
    <submittedName>
        <fullName evidence="1">Uncharacterized protein</fullName>
    </submittedName>
</protein>
<evidence type="ECO:0000313" key="2">
    <source>
        <dbReference type="Proteomes" id="UP001139981"/>
    </source>
</evidence>
<comment type="caution">
    <text evidence="1">The sequence shown here is derived from an EMBL/GenBank/DDBJ whole genome shotgun (WGS) entry which is preliminary data.</text>
</comment>
<name>A0ACC1LZE4_9FUNG</name>
<dbReference type="Proteomes" id="UP001139981">
    <property type="component" value="Unassembled WGS sequence"/>
</dbReference>
<reference evidence="1" key="1">
    <citation type="submission" date="2022-07" db="EMBL/GenBank/DDBJ databases">
        <title>Phylogenomic reconstructions and comparative analyses of Kickxellomycotina fungi.</title>
        <authorList>
            <person name="Reynolds N.K."/>
            <person name="Stajich J.E."/>
            <person name="Barry K."/>
            <person name="Grigoriev I.V."/>
            <person name="Crous P."/>
            <person name="Smith M.E."/>
        </authorList>
    </citation>
    <scope>NUCLEOTIDE SEQUENCE</scope>
    <source>
        <strain evidence="1">CBS 190363</strain>
    </source>
</reference>
<keyword evidence="2" id="KW-1185">Reference proteome</keyword>